<name>A0A5J4PG98_9EUKA</name>
<feature type="non-terminal residue" evidence="1">
    <location>
        <position position="84"/>
    </location>
</feature>
<organism evidence="1 2">
    <name type="scientific">Streblomastix strix</name>
    <dbReference type="NCBI Taxonomy" id="222440"/>
    <lineage>
        <taxon>Eukaryota</taxon>
        <taxon>Metamonada</taxon>
        <taxon>Preaxostyla</taxon>
        <taxon>Oxymonadida</taxon>
        <taxon>Streblomastigidae</taxon>
        <taxon>Streblomastix</taxon>
    </lineage>
</organism>
<dbReference type="Proteomes" id="UP000324800">
    <property type="component" value="Unassembled WGS sequence"/>
</dbReference>
<dbReference type="AlphaFoldDB" id="A0A5J4PG98"/>
<evidence type="ECO:0000313" key="2">
    <source>
        <dbReference type="Proteomes" id="UP000324800"/>
    </source>
</evidence>
<dbReference type="EMBL" id="SNRW01050815">
    <property type="protein sequence ID" value="KAA6308497.1"/>
    <property type="molecule type" value="Genomic_DNA"/>
</dbReference>
<proteinExistence type="predicted"/>
<dbReference type="OrthoDB" id="167576at2759"/>
<comment type="caution">
    <text evidence="1">The sequence shown here is derived from an EMBL/GenBank/DDBJ whole genome shotgun (WGS) entry which is preliminary data.</text>
</comment>
<evidence type="ECO:0000313" key="1">
    <source>
        <dbReference type="EMBL" id="KAA6308497.1"/>
    </source>
</evidence>
<reference evidence="1 2" key="1">
    <citation type="submission" date="2019-03" db="EMBL/GenBank/DDBJ databases">
        <title>Single cell metagenomics reveals metabolic interactions within the superorganism composed of flagellate Streblomastix strix and complex community of Bacteroidetes bacteria on its surface.</title>
        <authorList>
            <person name="Treitli S.C."/>
            <person name="Kolisko M."/>
            <person name="Husnik F."/>
            <person name="Keeling P."/>
            <person name="Hampl V."/>
        </authorList>
    </citation>
    <scope>NUCLEOTIDE SEQUENCE [LARGE SCALE GENOMIC DNA]</scope>
    <source>
        <strain evidence="1">ST1C</strain>
    </source>
</reference>
<accession>A0A5J4PG98</accession>
<sequence>MIFPKEAILNDSSNFHGSSFPRWNQDKHAIKVSTDLKKRFTSPVPYPHTIISKERNAEFLRPDEIFNNSVDEIAFVKYDQAISR</sequence>
<protein>
    <submittedName>
        <fullName evidence="1">Uncharacterized protein</fullName>
    </submittedName>
</protein>
<gene>
    <name evidence="1" type="ORF">EZS28_056679</name>
</gene>